<gene>
    <name evidence="2" type="ORF">M501DRAFT_1001545</name>
</gene>
<comment type="caution">
    <text evidence="2">The sequence shown here is derived from an EMBL/GenBank/DDBJ whole genome shotgun (WGS) entry which is preliminary data.</text>
</comment>
<accession>A0A9P4VT55</accession>
<feature type="region of interest" description="Disordered" evidence="1">
    <location>
        <begin position="68"/>
        <end position="306"/>
    </location>
</feature>
<dbReference type="Pfam" id="PF13917">
    <property type="entry name" value="zf-CCHC_3"/>
    <property type="match status" value="1"/>
</dbReference>
<feature type="compositionally biased region" description="Basic residues" evidence="1">
    <location>
        <begin position="181"/>
        <end position="203"/>
    </location>
</feature>
<name>A0A9P4VT55_9PEZI</name>
<evidence type="ECO:0000313" key="3">
    <source>
        <dbReference type="Proteomes" id="UP000799429"/>
    </source>
</evidence>
<feature type="compositionally biased region" description="Low complexity" evidence="1">
    <location>
        <begin position="92"/>
        <end position="110"/>
    </location>
</feature>
<dbReference type="OrthoDB" id="437973at2759"/>
<reference evidence="2" key="1">
    <citation type="journal article" date="2020" name="Stud. Mycol.">
        <title>101 Dothideomycetes genomes: a test case for predicting lifestyles and emergence of pathogens.</title>
        <authorList>
            <person name="Haridas S."/>
            <person name="Albert R."/>
            <person name="Binder M."/>
            <person name="Bloem J."/>
            <person name="Labutti K."/>
            <person name="Salamov A."/>
            <person name="Andreopoulos B."/>
            <person name="Baker S."/>
            <person name="Barry K."/>
            <person name="Bills G."/>
            <person name="Bluhm B."/>
            <person name="Cannon C."/>
            <person name="Castanera R."/>
            <person name="Culley D."/>
            <person name="Daum C."/>
            <person name="Ezra D."/>
            <person name="Gonzalez J."/>
            <person name="Henrissat B."/>
            <person name="Kuo A."/>
            <person name="Liang C."/>
            <person name="Lipzen A."/>
            <person name="Lutzoni F."/>
            <person name="Magnuson J."/>
            <person name="Mondo S."/>
            <person name="Nolan M."/>
            <person name="Ohm R."/>
            <person name="Pangilinan J."/>
            <person name="Park H.-J."/>
            <person name="Ramirez L."/>
            <person name="Alfaro M."/>
            <person name="Sun H."/>
            <person name="Tritt A."/>
            <person name="Yoshinaga Y."/>
            <person name="Zwiers L.-H."/>
            <person name="Turgeon B."/>
            <person name="Goodwin S."/>
            <person name="Spatafora J."/>
            <person name="Crous P."/>
            <person name="Grigoriev I."/>
        </authorList>
    </citation>
    <scope>NUCLEOTIDE SEQUENCE</scope>
    <source>
        <strain evidence="2">CBS 101060</strain>
    </source>
</reference>
<protein>
    <recommendedName>
        <fullName evidence="4">Zinc knuckle-domain-containing protein</fullName>
    </recommendedName>
</protein>
<feature type="compositionally biased region" description="Low complexity" evidence="1">
    <location>
        <begin position="145"/>
        <end position="155"/>
    </location>
</feature>
<feature type="compositionally biased region" description="Basic residues" evidence="1">
    <location>
        <begin position="223"/>
        <end position="240"/>
    </location>
</feature>
<dbReference type="EMBL" id="MU006092">
    <property type="protein sequence ID" value="KAF2840567.1"/>
    <property type="molecule type" value="Genomic_DNA"/>
</dbReference>
<feature type="compositionally biased region" description="Basic and acidic residues" evidence="1">
    <location>
        <begin position="68"/>
        <end position="77"/>
    </location>
</feature>
<organism evidence="2 3">
    <name type="scientific">Patellaria atrata CBS 101060</name>
    <dbReference type="NCBI Taxonomy" id="1346257"/>
    <lineage>
        <taxon>Eukaryota</taxon>
        <taxon>Fungi</taxon>
        <taxon>Dikarya</taxon>
        <taxon>Ascomycota</taxon>
        <taxon>Pezizomycotina</taxon>
        <taxon>Dothideomycetes</taxon>
        <taxon>Dothideomycetes incertae sedis</taxon>
        <taxon>Patellariales</taxon>
        <taxon>Patellariaceae</taxon>
        <taxon>Patellaria</taxon>
    </lineage>
</organism>
<evidence type="ECO:0008006" key="4">
    <source>
        <dbReference type="Google" id="ProtNLM"/>
    </source>
</evidence>
<feature type="compositionally biased region" description="Basic and acidic residues" evidence="1">
    <location>
        <begin position="156"/>
        <end position="168"/>
    </location>
</feature>
<evidence type="ECO:0000256" key="1">
    <source>
        <dbReference type="SAM" id="MobiDB-lite"/>
    </source>
</evidence>
<proteinExistence type="predicted"/>
<keyword evidence="3" id="KW-1185">Reference proteome</keyword>
<evidence type="ECO:0000313" key="2">
    <source>
        <dbReference type="EMBL" id="KAF2840567.1"/>
    </source>
</evidence>
<sequence length="306" mass="35352">MICKLTSILRHYSYECKATIQDRPYVSRPSRSQQLANPKLVPQLNSDIPNELLRKNGIADEELAKIAEERGRKRSREDEDASPPPQRKRSRSASSYSSSSVSTISTNHSRSLSRDIEDTYMTSQRTDFLPAKPQNGYGKRRRSRSSSVDSYTSYNSRDEKREKDSDRNTRRRMSSYSPGARGRRRSRSLTSNVRHRVHYRSRSPYRATTRHNDAPRGIGKRVSSPKRRDGRPRSRMRFRSGSRSPYRPRGSSRSTTPVHRSKDTNQDRSIAPNIHQRQNPSAKPKERSLSPFSKRLALTQAMNMER</sequence>
<feature type="compositionally biased region" description="Low complexity" evidence="1">
    <location>
        <begin position="241"/>
        <end position="254"/>
    </location>
</feature>
<dbReference type="AlphaFoldDB" id="A0A9P4VT55"/>
<dbReference type="Proteomes" id="UP000799429">
    <property type="component" value="Unassembled WGS sequence"/>
</dbReference>